<dbReference type="SMR" id="A0A8T3A9V0"/>
<evidence type="ECO:0000313" key="1">
    <source>
        <dbReference type="EMBL" id="KAI0493356.1"/>
    </source>
</evidence>
<sequence length="101" mass="12424">MFYPSKQLTHKIRDIIRSIFDASYISWKKVPKEVRKIWFREFEKDFCLLLQHNNKIRKNFKNCRSTRMCDIFTDIRKTSERPLWIGEIIWAELNCLGQRRV</sequence>
<protein>
    <submittedName>
        <fullName evidence="1">Uncharacterized protein</fullName>
    </submittedName>
</protein>
<evidence type="ECO:0000313" key="2">
    <source>
        <dbReference type="Proteomes" id="UP000829196"/>
    </source>
</evidence>
<organism evidence="1 2">
    <name type="scientific">Dendrobium nobile</name>
    <name type="common">Orchid</name>
    <dbReference type="NCBI Taxonomy" id="94219"/>
    <lineage>
        <taxon>Eukaryota</taxon>
        <taxon>Viridiplantae</taxon>
        <taxon>Streptophyta</taxon>
        <taxon>Embryophyta</taxon>
        <taxon>Tracheophyta</taxon>
        <taxon>Spermatophyta</taxon>
        <taxon>Magnoliopsida</taxon>
        <taxon>Liliopsida</taxon>
        <taxon>Asparagales</taxon>
        <taxon>Orchidaceae</taxon>
        <taxon>Epidendroideae</taxon>
        <taxon>Malaxideae</taxon>
        <taxon>Dendrobiinae</taxon>
        <taxon>Dendrobium</taxon>
    </lineage>
</organism>
<dbReference type="Proteomes" id="UP000829196">
    <property type="component" value="Unassembled WGS sequence"/>
</dbReference>
<gene>
    <name evidence="1" type="ORF">KFK09_027633</name>
</gene>
<dbReference type="AlphaFoldDB" id="A0A8T3A9V0"/>
<reference evidence="1" key="1">
    <citation type="journal article" date="2022" name="Front. Genet.">
        <title>Chromosome-Scale Assembly of the Dendrobium nobile Genome Provides Insights Into the Molecular Mechanism of the Biosynthesis of the Medicinal Active Ingredient of Dendrobium.</title>
        <authorList>
            <person name="Xu Q."/>
            <person name="Niu S.-C."/>
            <person name="Li K.-L."/>
            <person name="Zheng P.-J."/>
            <person name="Zhang X.-J."/>
            <person name="Jia Y."/>
            <person name="Liu Y."/>
            <person name="Niu Y.-X."/>
            <person name="Yu L.-H."/>
            <person name="Chen D.-F."/>
            <person name="Zhang G.-Q."/>
        </authorList>
    </citation>
    <scope>NUCLEOTIDE SEQUENCE</scope>
    <source>
        <tissue evidence="1">Leaf</tissue>
    </source>
</reference>
<proteinExistence type="predicted"/>
<comment type="caution">
    <text evidence="1">The sequence shown here is derived from an EMBL/GenBank/DDBJ whole genome shotgun (WGS) entry which is preliminary data.</text>
</comment>
<dbReference type="OrthoDB" id="1435387at2759"/>
<name>A0A8T3A9V0_DENNO</name>
<accession>A0A8T3A9V0</accession>
<dbReference type="EMBL" id="JAGYWB010000018">
    <property type="protein sequence ID" value="KAI0493356.1"/>
    <property type="molecule type" value="Genomic_DNA"/>
</dbReference>
<keyword evidence="2" id="KW-1185">Reference proteome</keyword>